<feature type="transmembrane region" description="Helical" evidence="1">
    <location>
        <begin position="185"/>
        <end position="204"/>
    </location>
</feature>
<gene>
    <name evidence="2" type="ORF">PAECIP111893_04177</name>
</gene>
<keyword evidence="1" id="KW-0472">Membrane</keyword>
<feature type="transmembrane region" description="Helical" evidence="1">
    <location>
        <begin position="114"/>
        <end position="136"/>
    </location>
</feature>
<feature type="transmembrane region" description="Helical" evidence="1">
    <location>
        <begin position="210"/>
        <end position="226"/>
    </location>
</feature>
<dbReference type="Proteomes" id="UP000838686">
    <property type="component" value="Unassembled WGS sequence"/>
</dbReference>
<dbReference type="RefSeq" id="WP_236344529.1">
    <property type="nucleotide sequence ID" value="NZ_CAKMMF010000027.1"/>
</dbReference>
<dbReference type="Pfam" id="PF05975">
    <property type="entry name" value="EcsB"/>
    <property type="match status" value="1"/>
</dbReference>
<feature type="transmembrane region" description="Helical" evidence="1">
    <location>
        <begin position="327"/>
        <end position="349"/>
    </location>
</feature>
<keyword evidence="1" id="KW-1133">Transmembrane helix</keyword>
<organism evidence="2 3">
    <name type="scientific">Paenibacillus plantiphilus</name>
    <dbReference type="NCBI Taxonomy" id="2905650"/>
    <lineage>
        <taxon>Bacteria</taxon>
        <taxon>Bacillati</taxon>
        <taxon>Bacillota</taxon>
        <taxon>Bacilli</taxon>
        <taxon>Bacillales</taxon>
        <taxon>Paenibacillaceae</taxon>
        <taxon>Paenibacillus</taxon>
    </lineage>
</organism>
<keyword evidence="1" id="KW-0812">Transmembrane</keyword>
<evidence type="ECO:0000313" key="3">
    <source>
        <dbReference type="Proteomes" id="UP000838686"/>
    </source>
</evidence>
<name>A0ABM9CM67_9BACL</name>
<feature type="transmembrane region" description="Helical" evidence="1">
    <location>
        <begin position="302"/>
        <end position="321"/>
    </location>
</feature>
<protein>
    <recommendedName>
        <fullName evidence="4">ABC-2 type transport system permease protein</fullName>
    </recommendedName>
</protein>
<accession>A0ABM9CM67</accession>
<dbReference type="EMBL" id="CAKMMF010000027">
    <property type="protein sequence ID" value="CAH1216803.1"/>
    <property type="molecule type" value="Genomic_DNA"/>
</dbReference>
<comment type="caution">
    <text evidence="2">The sequence shown here is derived from an EMBL/GenBank/DDBJ whole genome shotgun (WGS) entry which is preliminary data.</text>
</comment>
<keyword evidence="3" id="KW-1185">Reference proteome</keyword>
<reference evidence="2" key="1">
    <citation type="submission" date="2022-01" db="EMBL/GenBank/DDBJ databases">
        <authorList>
            <person name="Criscuolo A."/>
        </authorList>
    </citation>
    <scope>NUCLEOTIDE SEQUENCE</scope>
    <source>
        <strain evidence="2">CIP111893</strain>
    </source>
</reference>
<evidence type="ECO:0000313" key="2">
    <source>
        <dbReference type="EMBL" id="CAH1216803.1"/>
    </source>
</evidence>
<evidence type="ECO:0000256" key="1">
    <source>
        <dbReference type="SAM" id="Phobius"/>
    </source>
</evidence>
<dbReference type="InterPro" id="IPR010288">
    <property type="entry name" value="EcsB_ABC"/>
</dbReference>
<proteinExistence type="predicted"/>
<feature type="transmembrane region" description="Helical" evidence="1">
    <location>
        <begin position="370"/>
        <end position="392"/>
    </location>
</feature>
<feature type="transmembrane region" description="Helical" evidence="1">
    <location>
        <begin position="35"/>
        <end position="54"/>
    </location>
</feature>
<evidence type="ECO:0008006" key="4">
    <source>
        <dbReference type="Google" id="ProtNLM"/>
    </source>
</evidence>
<feature type="transmembrane region" description="Helical" evidence="1">
    <location>
        <begin position="398"/>
        <end position="420"/>
    </location>
</feature>
<sequence>MAARNSEGVGMEAAWTVEKLYRRRVLRYWREQWRVWRVALDWTVWIYIILPPLIIGGGLYLELWTKQPEWLVKLPQWIFELLPFIAVVAGRMRTFVEEADVLFLQQQQSWSRRIIIYSVFYTAGGLVPLCAALYALGAPSLIGIHGLGIGEASILCLFTIIWALIGAIWRNLIDGRYRGWRNGMWKLGSTFVLAVTYFSSTYLIGEKYGWLLLPICLGTAAAVVLTRMKLRVKGGFEVDVQQEHAARLAVTQFLLMNVIERKPSMKLNRPIVLRASKRLFKRFDGGTLLAEMSLKVMMRRLGLLRLYLGFAGVCLMSIVISPAILKLILLCLLPIPLFVWVQMHWRSVVEEDFVSQFQWKDSELPRSAEITRLWLVAPIVCLLGLTAGFQLWGAPGLLLALPAAVAWWGLNRLLYPIILFNKKKSQ</sequence>
<feature type="transmembrane region" description="Helical" evidence="1">
    <location>
        <begin position="142"/>
        <end position="165"/>
    </location>
</feature>